<reference evidence="2 3" key="1">
    <citation type="journal article" date="2020" name="Nature">
        <title>Six reference-quality genomes reveal evolution of bat adaptations.</title>
        <authorList>
            <person name="Jebb D."/>
            <person name="Huang Z."/>
            <person name="Pippel M."/>
            <person name="Hughes G.M."/>
            <person name="Lavrichenko K."/>
            <person name="Devanna P."/>
            <person name="Winkler S."/>
            <person name="Jermiin L.S."/>
            <person name="Skirmuntt E.C."/>
            <person name="Katzourakis A."/>
            <person name="Burkitt-Gray L."/>
            <person name="Ray D.A."/>
            <person name="Sullivan K.A.M."/>
            <person name="Roscito J.G."/>
            <person name="Kirilenko B.M."/>
            <person name="Davalos L.M."/>
            <person name="Corthals A.P."/>
            <person name="Power M.L."/>
            <person name="Jones G."/>
            <person name="Ransome R.D."/>
            <person name="Dechmann D.K.N."/>
            <person name="Locatelli A.G."/>
            <person name="Puechmaille S.J."/>
            <person name="Fedrigo O."/>
            <person name="Jarvis E.D."/>
            <person name="Hiller M."/>
            <person name="Vernes S.C."/>
            <person name="Myers E.W."/>
            <person name="Teeling E.C."/>
        </authorList>
    </citation>
    <scope>NUCLEOTIDE SEQUENCE [LARGE SCALE GENOMIC DNA]</scope>
    <source>
        <strain evidence="2">MRouAeg1</strain>
        <tissue evidence="2">Muscle</tissue>
    </source>
</reference>
<accession>A0A7J8HSE0</accession>
<comment type="caution">
    <text evidence="2">The sequence shown here is derived from an EMBL/GenBank/DDBJ whole genome shotgun (WGS) entry which is preliminary data.</text>
</comment>
<protein>
    <submittedName>
        <fullName evidence="2">Uncharacterized protein</fullName>
    </submittedName>
</protein>
<organism evidence="2 3">
    <name type="scientific">Rousettus aegyptiacus</name>
    <name type="common">Egyptian fruit bat</name>
    <name type="synonym">Pteropus aegyptiacus</name>
    <dbReference type="NCBI Taxonomy" id="9407"/>
    <lineage>
        <taxon>Eukaryota</taxon>
        <taxon>Metazoa</taxon>
        <taxon>Chordata</taxon>
        <taxon>Craniata</taxon>
        <taxon>Vertebrata</taxon>
        <taxon>Euteleostomi</taxon>
        <taxon>Mammalia</taxon>
        <taxon>Eutheria</taxon>
        <taxon>Laurasiatheria</taxon>
        <taxon>Chiroptera</taxon>
        <taxon>Yinpterochiroptera</taxon>
        <taxon>Pteropodoidea</taxon>
        <taxon>Pteropodidae</taxon>
        <taxon>Rousettinae</taxon>
        <taxon>Rousettus</taxon>
    </lineage>
</organism>
<dbReference type="Proteomes" id="UP000593571">
    <property type="component" value="Unassembled WGS sequence"/>
</dbReference>
<gene>
    <name evidence="2" type="ORF">HJG63_011060</name>
</gene>
<evidence type="ECO:0000313" key="2">
    <source>
        <dbReference type="EMBL" id="KAF6474950.1"/>
    </source>
</evidence>
<name>A0A7J8HSE0_ROUAE</name>
<evidence type="ECO:0000256" key="1">
    <source>
        <dbReference type="SAM" id="MobiDB-lite"/>
    </source>
</evidence>
<evidence type="ECO:0000313" key="3">
    <source>
        <dbReference type="Proteomes" id="UP000593571"/>
    </source>
</evidence>
<keyword evidence="3" id="KW-1185">Reference proteome</keyword>
<proteinExistence type="predicted"/>
<feature type="region of interest" description="Disordered" evidence="1">
    <location>
        <begin position="1"/>
        <end position="24"/>
    </location>
</feature>
<dbReference type="AlphaFoldDB" id="A0A7J8HSE0"/>
<dbReference type="EMBL" id="JACASE010000004">
    <property type="protein sequence ID" value="KAF6474950.1"/>
    <property type="molecule type" value="Genomic_DNA"/>
</dbReference>
<sequence>MTLRLSCASRRPSATPAGNHNGNPGLHFLSPLDSKVSPRCYQLGPDPTRVIQGGLIEGKQFAFENTYVTIRWSWGFLCCKHRAQKSQKFYAGSTWLFLSDTELVKVTAERIKCFLFRILWSVC</sequence>